<keyword evidence="10" id="KW-0472">Membrane</keyword>
<name>A0A2C9W529_MANES</name>
<dbReference type="GO" id="GO:0004674">
    <property type="term" value="F:protein serine/threonine kinase activity"/>
    <property type="evidence" value="ECO:0007669"/>
    <property type="project" value="UniProtKB-KW"/>
</dbReference>
<evidence type="ECO:0000256" key="8">
    <source>
        <dbReference type="ARBA" id="ARBA00022777"/>
    </source>
</evidence>
<dbReference type="Gene3D" id="3.30.200.20">
    <property type="entry name" value="Phosphorylase Kinase, domain 1"/>
    <property type="match status" value="1"/>
</dbReference>
<keyword evidence="9 12" id="KW-0067">ATP-binding</keyword>
<organism evidence="16 17">
    <name type="scientific">Manihot esculenta</name>
    <name type="common">Cassava</name>
    <name type="synonym">Jatropha manihot</name>
    <dbReference type="NCBI Taxonomy" id="3983"/>
    <lineage>
        <taxon>Eukaryota</taxon>
        <taxon>Viridiplantae</taxon>
        <taxon>Streptophyta</taxon>
        <taxon>Embryophyta</taxon>
        <taxon>Tracheophyta</taxon>
        <taxon>Spermatophyta</taxon>
        <taxon>Magnoliopsida</taxon>
        <taxon>eudicotyledons</taxon>
        <taxon>Gunneridae</taxon>
        <taxon>Pentapetalae</taxon>
        <taxon>rosids</taxon>
        <taxon>fabids</taxon>
        <taxon>Malpighiales</taxon>
        <taxon>Euphorbiaceae</taxon>
        <taxon>Crotonoideae</taxon>
        <taxon>Manihoteae</taxon>
        <taxon>Manihot</taxon>
    </lineage>
</organism>
<evidence type="ECO:0000256" key="2">
    <source>
        <dbReference type="ARBA" id="ARBA00008684"/>
    </source>
</evidence>
<evidence type="ECO:0000256" key="1">
    <source>
        <dbReference type="ARBA" id="ARBA00004236"/>
    </source>
</evidence>
<dbReference type="EC" id="2.7.11.1" evidence="3"/>
<dbReference type="InterPro" id="IPR050823">
    <property type="entry name" value="Plant_Ser_Thr_Prot_Kinase"/>
</dbReference>
<evidence type="ECO:0000256" key="13">
    <source>
        <dbReference type="RuleBase" id="RU000304"/>
    </source>
</evidence>
<dbReference type="InterPro" id="IPR017441">
    <property type="entry name" value="Protein_kinase_ATP_BS"/>
</dbReference>
<keyword evidence="8" id="KW-0418">Kinase</keyword>
<dbReference type="EMBL" id="CM004390">
    <property type="protein sequence ID" value="OAY53219.1"/>
    <property type="molecule type" value="Genomic_DNA"/>
</dbReference>
<keyword evidence="17" id="KW-1185">Reference proteome</keyword>
<evidence type="ECO:0000313" key="17">
    <source>
        <dbReference type="Proteomes" id="UP000091857"/>
    </source>
</evidence>
<evidence type="ECO:0000256" key="12">
    <source>
        <dbReference type="PROSITE-ProRule" id="PRU10141"/>
    </source>
</evidence>
<evidence type="ECO:0000256" key="6">
    <source>
        <dbReference type="ARBA" id="ARBA00022679"/>
    </source>
</evidence>
<dbReference type="Gramene" id="Manes.04G145600.1.v8.1">
    <property type="protein sequence ID" value="Manes.04G145600.1.v8.1.CDS"/>
    <property type="gene ID" value="Manes.04G145600.v8.1"/>
</dbReference>
<dbReference type="OMA" id="CWEEEQR"/>
<keyword evidence="6" id="KW-0808">Transferase</keyword>
<reference evidence="17" key="1">
    <citation type="journal article" date="2016" name="Nat. Biotechnol.">
        <title>Sequencing wild and cultivated cassava and related species reveals extensive interspecific hybridization and genetic diversity.</title>
        <authorList>
            <person name="Bredeson J.V."/>
            <person name="Lyons J.B."/>
            <person name="Prochnik S.E."/>
            <person name="Wu G.A."/>
            <person name="Ha C.M."/>
            <person name="Edsinger-Gonzales E."/>
            <person name="Grimwood J."/>
            <person name="Schmutz J."/>
            <person name="Rabbi I.Y."/>
            <person name="Egesi C."/>
            <person name="Nauluvula P."/>
            <person name="Lebot V."/>
            <person name="Ndunguru J."/>
            <person name="Mkamilo G."/>
            <person name="Bart R.S."/>
            <person name="Setter T.L."/>
            <person name="Gleadow R.M."/>
            <person name="Kulakow P."/>
            <person name="Ferguson M.E."/>
            <person name="Rounsley S."/>
            <person name="Rokhsar D.S."/>
        </authorList>
    </citation>
    <scope>NUCLEOTIDE SEQUENCE [LARGE SCALE GENOMIC DNA]</scope>
    <source>
        <strain evidence="17">cv. AM560-2</strain>
    </source>
</reference>
<dbReference type="GO" id="GO:0005886">
    <property type="term" value="C:plasma membrane"/>
    <property type="evidence" value="ECO:0007669"/>
    <property type="project" value="UniProtKB-SubCell"/>
</dbReference>
<dbReference type="AlphaFoldDB" id="A0A2C9W529"/>
<protein>
    <recommendedName>
        <fullName evidence="3">non-specific serine/threonine protein kinase</fullName>
        <ecNumber evidence="3">2.7.11.1</ecNumber>
    </recommendedName>
</protein>
<comment type="subcellular location">
    <subcellularLocation>
        <location evidence="1">Cell membrane</location>
    </subcellularLocation>
</comment>
<keyword evidence="4" id="KW-1003">Cell membrane</keyword>
<feature type="region of interest" description="Disordered" evidence="14">
    <location>
        <begin position="405"/>
        <end position="433"/>
    </location>
</feature>
<feature type="binding site" evidence="12">
    <location>
        <position position="113"/>
    </location>
    <ligand>
        <name>ATP</name>
        <dbReference type="ChEBI" id="CHEBI:30616"/>
    </ligand>
</feature>
<dbReference type="FunFam" id="3.30.200.20:FF:000228">
    <property type="entry name" value="Serine/threonine-protein kinase BIK1"/>
    <property type="match status" value="1"/>
</dbReference>
<evidence type="ECO:0000256" key="4">
    <source>
        <dbReference type="ARBA" id="ARBA00022475"/>
    </source>
</evidence>
<dbReference type="InterPro" id="IPR001245">
    <property type="entry name" value="Ser-Thr/Tyr_kinase_cat_dom"/>
</dbReference>
<dbReference type="Gene3D" id="1.10.510.10">
    <property type="entry name" value="Transferase(Phosphotransferase) domain 1"/>
    <property type="match status" value="1"/>
</dbReference>
<evidence type="ECO:0000256" key="10">
    <source>
        <dbReference type="ARBA" id="ARBA00023136"/>
    </source>
</evidence>
<evidence type="ECO:0000256" key="3">
    <source>
        <dbReference type="ARBA" id="ARBA00012513"/>
    </source>
</evidence>
<dbReference type="PANTHER" id="PTHR45621">
    <property type="entry name" value="OS01G0588500 PROTEIN-RELATED"/>
    <property type="match status" value="1"/>
</dbReference>
<dbReference type="InterPro" id="IPR011009">
    <property type="entry name" value="Kinase-like_dom_sf"/>
</dbReference>
<dbReference type="Proteomes" id="UP000091857">
    <property type="component" value="Chromosome 4"/>
</dbReference>
<proteinExistence type="inferred from homology"/>
<evidence type="ECO:0000256" key="5">
    <source>
        <dbReference type="ARBA" id="ARBA00022527"/>
    </source>
</evidence>
<evidence type="ECO:0000256" key="7">
    <source>
        <dbReference type="ARBA" id="ARBA00022741"/>
    </source>
</evidence>
<keyword evidence="5 13" id="KW-0723">Serine/threonine-protein kinase</keyword>
<dbReference type="FunFam" id="1.10.510.10:FF:000032">
    <property type="entry name" value="Serine/threonine-protein kinase PBS1"/>
    <property type="match status" value="1"/>
</dbReference>
<dbReference type="STRING" id="3983.A0A2C9W529"/>
<comment type="function">
    <text evidence="11">May be involved in plant defense signaling.</text>
</comment>
<comment type="caution">
    <text evidence="16">The sequence shown here is derived from an EMBL/GenBank/DDBJ whole genome shotgun (WGS) entry which is preliminary data.</text>
</comment>
<dbReference type="Pfam" id="PF07714">
    <property type="entry name" value="PK_Tyr_Ser-Thr"/>
    <property type="match status" value="1"/>
</dbReference>
<dbReference type="GO" id="GO:0005524">
    <property type="term" value="F:ATP binding"/>
    <property type="evidence" value="ECO:0007669"/>
    <property type="project" value="UniProtKB-UniRule"/>
</dbReference>
<keyword evidence="7 12" id="KW-0547">Nucleotide-binding</keyword>
<feature type="compositionally biased region" description="Basic and acidic residues" evidence="14">
    <location>
        <begin position="405"/>
        <end position="417"/>
    </location>
</feature>
<accession>A0A2C9W529</accession>
<dbReference type="InterPro" id="IPR000719">
    <property type="entry name" value="Prot_kinase_dom"/>
</dbReference>
<feature type="domain" description="Protein kinase" evidence="15">
    <location>
        <begin position="78"/>
        <end position="359"/>
    </location>
</feature>
<dbReference type="PROSITE" id="PS00108">
    <property type="entry name" value="PROTEIN_KINASE_ST"/>
    <property type="match status" value="1"/>
</dbReference>
<sequence length="466" mass="52718">MAPSKFFTWKFLLPACFKSENPFPEPKIQASNQITSQRLSLSDLSNPGSPLSVSDLSNSIFNLHVFTLKELQMATHQFSRSNFLGEGGFGTVYKGFISDKLRPGLKAQPVAVKVLDLDGSQGHREWLAEVIFLGQLKHPHLVNLIGYCCEDEHRLLVYEYMERGNLETQLFKRYSAALPWLTRLKIAAGAARGLAFLHGEEKPVIYRDFKASNVLLDSDFNAKLSDFGLATDGPEGDDTHITTRVMGTEGYAAPEYIMTGHLTAMSDVFSFGVVLLELLTGRRSVDKKRPCREQNLVKWARPLLKDYHKLDQIMDPRLEGQYSTEGARKAAALAYQCLSHHCKSRPTMSTVVKTLESLLELNDIPVGPFVFVVPTEGNNKATTEKEIEKESKNECHELKDEHKFEEKEAAEMKDKNCNRNQKGQRHRRRVKSFRSRAVYSDTALYKTSGTSLYSPKRQSKAAERYR</sequence>
<feature type="compositionally biased region" description="Basic residues" evidence="14">
    <location>
        <begin position="422"/>
        <end position="433"/>
    </location>
</feature>
<dbReference type="PROSITE" id="PS50011">
    <property type="entry name" value="PROTEIN_KINASE_DOM"/>
    <property type="match status" value="1"/>
</dbReference>
<evidence type="ECO:0000256" key="9">
    <source>
        <dbReference type="ARBA" id="ARBA00022840"/>
    </source>
</evidence>
<dbReference type="OrthoDB" id="4062651at2759"/>
<gene>
    <name evidence="16" type="ORF">MANES_04G145600v8</name>
</gene>
<comment type="similarity">
    <text evidence="2">Belongs to the protein kinase superfamily. Ser/Thr protein kinase family.</text>
</comment>
<evidence type="ECO:0000259" key="15">
    <source>
        <dbReference type="PROSITE" id="PS50011"/>
    </source>
</evidence>
<evidence type="ECO:0000256" key="14">
    <source>
        <dbReference type="SAM" id="MobiDB-lite"/>
    </source>
</evidence>
<dbReference type="CDD" id="cd14066">
    <property type="entry name" value="STKc_IRAK"/>
    <property type="match status" value="1"/>
</dbReference>
<dbReference type="InterPro" id="IPR008271">
    <property type="entry name" value="Ser/Thr_kinase_AS"/>
</dbReference>
<evidence type="ECO:0000313" key="16">
    <source>
        <dbReference type="EMBL" id="OAY53219.1"/>
    </source>
</evidence>
<evidence type="ECO:0000256" key="11">
    <source>
        <dbReference type="ARBA" id="ARBA00054261"/>
    </source>
</evidence>
<dbReference type="PROSITE" id="PS00107">
    <property type="entry name" value="PROTEIN_KINASE_ATP"/>
    <property type="match status" value="1"/>
</dbReference>
<dbReference type="SUPFAM" id="SSF56112">
    <property type="entry name" value="Protein kinase-like (PK-like)"/>
    <property type="match status" value="1"/>
</dbReference>